<evidence type="ECO:0000313" key="2">
    <source>
        <dbReference type="EMBL" id="KAI9271501.1"/>
    </source>
</evidence>
<evidence type="ECO:0000313" key="3">
    <source>
        <dbReference type="Proteomes" id="UP001209540"/>
    </source>
</evidence>
<evidence type="ECO:0000256" key="1">
    <source>
        <dbReference type="SAM" id="Phobius"/>
    </source>
</evidence>
<keyword evidence="3" id="KW-1185">Reference proteome</keyword>
<name>A0AAD5K649_9FUNG</name>
<dbReference type="AlphaFoldDB" id="A0AAD5K649"/>
<dbReference type="Pfam" id="PF08592">
    <property type="entry name" value="Anthrone_oxy"/>
    <property type="match status" value="1"/>
</dbReference>
<dbReference type="InterPro" id="IPR013901">
    <property type="entry name" value="Anthrone_oxy"/>
</dbReference>
<protein>
    <recommendedName>
        <fullName evidence="4">DUF1772-domain-containing protein</fullName>
    </recommendedName>
</protein>
<dbReference type="PANTHER" id="PTHR36535">
    <property type="entry name" value="YALI0E30327P"/>
    <property type="match status" value="1"/>
</dbReference>
<dbReference type="PANTHER" id="PTHR36535:SF1">
    <property type="entry name" value="DUF1772 DOMAIN-CONTAINING PROTEIN"/>
    <property type="match status" value="1"/>
</dbReference>
<proteinExistence type="predicted"/>
<accession>A0AAD5K649</accession>
<dbReference type="EMBL" id="JAIXMP010000006">
    <property type="protein sequence ID" value="KAI9271501.1"/>
    <property type="molecule type" value="Genomic_DNA"/>
</dbReference>
<keyword evidence="1" id="KW-0812">Transmembrane</keyword>
<feature type="transmembrane region" description="Helical" evidence="1">
    <location>
        <begin position="29"/>
        <end position="53"/>
    </location>
</feature>
<evidence type="ECO:0008006" key="4">
    <source>
        <dbReference type="Google" id="ProtNLM"/>
    </source>
</evidence>
<reference evidence="2" key="2">
    <citation type="submission" date="2023-02" db="EMBL/GenBank/DDBJ databases">
        <authorList>
            <consortium name="DOE Joint Genome Institute"/>
            <person name="Mondo S.J."/>
            <person name="Chang Y."/>
            <person name="Wang Y."/>
            <person name="Ahrendt S."/>
            <person name="Andreopoulos W."/>
            <person name="Barry K."/>
            <person name="Beard J."/>
            <person name="Benny G.L."/>
            <person name="Blankenship S."/>
            <person name="Bonito G."/>
            <person name="Cuomo C."/>
            <person name="Desiro A."/>
            <person name="Gervers K.A."/>
            <person name="Hundley H."/>
            <person name="Kuo A."/>
            <person name="LaButti K."/>
            <person name="Lang B.F."/>
            <person name="Lipzen A."/>
            <person name="O'Donnell K."/>
            <person name="Pangilinan J."/>
            <person name="Reynolds N."/>
            <person name="Sandor L."/>
            <person name="Smith M.W."/>
            <person name="Tsang A."/>
            <person name="Grigoriev I.V."/>
            <person name="Stajich J.E."/>
            <person name="Spatafora J.W."/>
        </authorList>
    </citation>
    <scope>NUCLEOTIDE SEQUENCE</scope>
    <source>
        <strain evidence="2">RSA 2281</strain>
    </source>
</reference>
<comment type="caution">
    <text evidence="2">The sequence shown here is derived from an EMBL/GenBank/DDBJ whole genome shotgun (WGS) entry which is preliminary data.</text>
</comment>
<reference evidence="2" key="1">
    <citation type="journal article" date="2022" name="IScience">
        <title>Evolution of zygomycete secretomes and the origins of terrestrial fungal ecologies.</title>
        <authorList>
            <person name="Chang Y."/>
            <person name="Wang Y."/>
            <person name="Mondo S."/>
            <person name="Ahrendt S."/>
            <person name="Andreopoulos W."/>
            <person name="Barry K."/>
            <person name="Beard J."/>
            <person name="Benny G.L."/>
            <person name="Blankenship S."/>
            <person name="Bonito G."/>
            <person name="Cuomo C."/>
            <person name="Desiro A."/>
            <person name="Gervers K.A."/>
            <person name="Hundley H."/>
            <person name="Kuo A."/>
            <person name="LaButti K."/>
            <person name="Lang B.F."/>
            <person name="Lipzen A."/>
            <person name="O'Donnell K."/>
            <person name="Pangilinan J."/>
            <person name="Reynolds N."/>
            <person name="Sandor L."/>
            <person name="Smith M.E."/>
            <person name="Tsang A."/>
            <person name="Grigoriev I.V."/>
            <person name="Stajich J.E."/>
            <person name="Spatafora J.W."/>
        </authorList>
    </citation>
    <scope>NUCLEOTIDE SEQUENCE</scope>
    <source>
        <strain evidence="2">RSA 2281</strain>
    </source>
</reference>
<sequence length="166" mass="18110">MCPSPSPFFSIYASYFPSNNINMSEVPSYVFPVAATANGIFAGLGLTINFVTVPALRAAGYPVAGWAVTYKNGAKLAVSTILISSAMHFYKYYLTKETRSFYCGVASLFSAPFTIICMSSTNNRLHALNADPSHDKRQVVQLVEKWNKLQYARTIAGVVALGLTLF</sequence>
<keyword evidence="1" id="KW-1133">Transmembrane helix</keyword>
<dbReference type="Proteomes" id="UP001209540">
    <property type="component" value="Unassembled WGS sequence"/>
</dbReference>
<feature type="transmembrane region" description="Helical" evidence="1">
    <location>
        <begin position="99"/>
        <end position="118"/>
    </location>
</feature>
<gene>
    <name evidence="2" type="ORF">BDA99DRAFT_500250</name>
</gene>
<keyword evidence="1" id="KW-0472">Membrane</keyword>
<organism evidence="2 3">
    <name type="scientific">Phascolomyces articulosus</name>
    <dbReference type="NCBI Taxonomy" id="60185"/>
    <lineage>
        <taxon>Eukaryota</taxon>
        <taxon>Fungi</taxon>
        <taxon>Fungi incertae sedis</taxon>
        <taxon>Mucoromycota</taxon>
        <taxon>Mucoromycotina</taxon>
        <taxon>Mucoromycetes</taxon>
        <taxon>Mucorales</taxon>
        <taxon>Lichtheimiaceae</taxon>
        <taxon>Phascolomyces</taxon>
    </lineage>
</organism>